<organism evidence="1 2">
    <name type="scientific">Evansella tamaricis</name>
    <dbReference type="NCBI Taxonomy" id="2069301"/>
    <lineage>
        <taxon>Bacteria</taxon>
        <taxon>Bacillati</taxon>
        <taxon>Bacillota</taxon>
        <taxon>Bacilli</taxon>
        <taxon>Bacillales</taxon>
        <taxon>Bacillaceae</taxon>
        <taxon>Evansella</taxon>
    </lineage>
</organism>
<dbReference type="PANTHER" id="PTHR31616">
    <property type="entry name" value="TREHALASE"/>
    <property type="match status" value="1"/>
</dbReference>
<dbReference type="RefSeq" id="WP_217068065.1">
    <property type="nucleotide sequence ID" value="NZ_JAHQCS010000154.1"/>
</dbReference>
<dbReference type="PANTHER" id="PTHR31616:SF13">
    <property type="entry name" value="GLUCAN 1,4-ALPHA-GLUCOSIDASE"/>
    <property type="match status" value="1"/>
</dbReference>
<keyword evidence="2" id="KW-1185">Reference proteome</keyword>
<evidence type="ECO:0000313" key="2">
    <source>
        <dbReference type="Proteomes" id="UP000784880"/>
    </source>
</evidence>
<name>A0ABS6JJQ8_9BACI</name>
<proteinExistence type="predicted"/>
<accession>A0ABS6JJQ8</accession>
<gene>
    <name evidence="1" type="ORF">KS419_19285</name>
</gene>
<dbReference type="Proteomes" id="UP000784880">
    <property type="component" value="Unassembled WGS sequence"/>
</dbReference>
<sequence>MSKTNYPGVTVIGGENIAALYGVNNGMIDWRGTGIQHFFYNNYELDLIHSATSFLRYGDGVVEIANRKVDGKSHPVHCSPIQCQVKGGFLYSTTFQSQHIDGISWTERIIASEKDCILVETIIKNDSHMHHEVEAGAYCILRNPGNSSVNVEGDSIIWEGEQNWLKVSCQHSQFNDIYIETPTGFVYRTLQQMNRFISGDGKSLKLNKMVGAVAGRKLSLSPGSEHVVTWCLSAGNEKSRSNETIDWNDTFEQAVTFWKEWLAKTKVEKLSIADQVKQIYYTNLVALKAAVLDGFVPADITGHYFSGGSPSYYARDAMMIARALILAGYKEESASILTYLEKRPVKKNGEFYQRYNAKGEPSEGANNDVFHQLDSQGYFIRNILSFERQFGEKVVSYDRVRQVSNVLKGSQHPIGLVGPEGGVNEGVFGPAYITSSNMFLYGGLQAAIELAKLNDDHDSMKEWTSLCEKIDEGIQKMWISEEERYGYGLVDYIPQEVVKKYDTPQYFGPLYGYPVTERMEKTNAFLLKHARFFGAGVGYTEQEYHHGPWLFNTGACAQYQAITGNWREYSLIVDWMVNHANEYGLMPEAIDGNDESICFINPLTWACAEFVSTIAICLSKDGLLSVQSDEKATLGGGGL</sequence>
<protein>
    <submittedName>
        <fullName evidence="1">Uncharacterized protein</fullName>
    </submittedName>
</protein>
<reference evidence="1 2" key="1">
    <citation type="submission" date="2021-06" db="EMBL/GenBank/DDBJ databases">
        <title>Bacillus sp. RD4P76, an endophyte from a halophyte.</title>
        <authorList>
            <person name="Sun J.-Q."/>
        </authorList>
    </citation>
    <scope>NUCLEOTIDE SEQUENCE [LARGE SCALE GENOMIC DNA]</scope>
    <source>
        <strain evidence="1 2">CGMCC 1.15917</strain>
    </source>
</reference>
<comment type="caution">
    <text evidence="1">The sequence shown here is derived from an EMBL/GenBank/DDBJ whole genome shotgun (WGS) entry which is preliminary data.</text>
</comment>
<evidence type="ECO:0000313" key="1">
    <source>
        <dbReference type="EMBL" id="MBU9713878.1"/>
    </source>
</evidence>
<dbReference type="EMBL" id="JAHQCS010000154">
    <property type="protein sequence ID" value="MBU9713878.1"/>
    <property type="molecule type" value="Genomic_DNA"/>
</dbReference>